<dbReference type="Proteomes" id="UP000371423">
    <property type="component" value="Unassembled WGS sequence"/>
</dbReference>
<evidence type="ECO:0000313" key="5">
    <source>
        <dbReference type="Proteomes" id="UP000414364"/>
    </source>
</evidence>
<dbReference type="Gene3D" id="2.60.40.1240">
    <property type="match status" value="1"/>
</dbReference>
<reference evidence="4 5" key="1">
    <citation type="journal article" date="2019" name="Syst. Appl. Microbiol.">
        <title>Polyphasic characterization of two novel Lactobacillus spp. isolated from blown salami packages: Description of Lactobacillus halodurans sp. nov. and Lactobacillus salsicarnum sp. nov.</title>
        <authorList>
            <person name="Schuster J.A."/>
            <person name="Klingl A."/>
            <person name="Vogel R.F."/>
            <person name="Ehrmann M.A."/>
        </authorList>
    </citation>
    <scope>NUCLEOTIDE SEQUENCE [LARGE SCALE GENOMIC DNA]</scope>
    <source>
        <strain evidence="3 4">TMW 1.1920</strain>
        <strain evidence="2 5">TMW 1.2172</strain>
    </source>
</reference>
<accession>A0A5P0ZXP9</accession>
<evidence type="ECO:0000313" key="4">
    <source>
        <dbReference type="Proteomes" id="UP000371423"/>
    </source>
</evidence>
<dbReference type="OrthoDB" id="2298506at2"/>
<dbReference type="AlphaFoldDB" id="A0A5P0ZXP9"/>
<evidence type="ECO:0000313" key="3">
    <source>
        <dbReference type="EMBL" id="MQS97873.1"/>
    </source>
</evidence>
<dbReference type="InterPro" id="IPR029050">
    <property type="entry name" value="Immunoprotect_excell_Ig-like"/>
</dbReference>
<keyword evidence="4" id="KW-1185">Reference proteome</keyword>
<sequence length="115" mass="12771">MTKKLNTLTECNKSENQKDISTKTINKKNYQNELNVKGLTNNSNVDLNPGTVALDENGNSPTQEYEDNLQNSLLPSKTVTGVLIFDIGKDNANPINLEFSNSDFETIGTKTYNIK</sequence>
<name>A0A5P0ZXP9_9LACO</name>
<evidence type="ECO:0000313" key="2">
    <source>
        <dbReference type="EMBL" id="MQS75020.1"/>
    </source>
</evidence>
<dbReference type="EMBL" id="VDFO01000029">
    <property type="protein sequence ID" value="MQS97873.1"/>
    <property type="molecule type" value="Genomic_DNA"/>
</dbReference>
<evidence type="ECO:0008006" key="6">
    <source>
        <dbReference type="Google" id="ProtNLM"/>
    </source>
</evidence>
<protein>
    <recommendedName>
        <fullName evidence="6">DUF5067 domain-containing protein</fullName>
    </recommendedName>
</protein>
<proteinExistence type="predicted"/>
<dbReference type="RefSeq" id="WP_153384424.1">
    <property type="nucleotide sequence ID" value="NZ_VDFO01000029.1"/>
</dbReference>
<evidence type="ECO:0000256" key="1">
    <source>
        <dbReference type="ARBA" id="ARBA00022729"/>
    </source>
</evidence>
<comment type="caution">
    <text evidence="3">The sequence shown here is derived from an EMBL/GenBank/DDBJ whole genome shotgun (WGS) entry which is preliminary data.</text>
</comment>
<gene>
    <name evidence="3" type="ORF">FHL05_08235</name>
    <name evidence="2" type="ORF">FHL06_01235</name>
</gene>
<dbReference type="Proteomes" id="UP000414364">
    <property type="component" value="Unassembled WGS sequence"/>
</dbReference>
<organism evidence="3 4">
    <name type="scientific">Companilactobacillus halodurans</name>
    <dbReference type="NCBI Taxonomy" id="2584183"/>
    <lineage>
        <taxon>Bacteria</taxon>
        <taxon>Bacillati</taxon>
        <taxon>Bacillota</taxon>
        <taxon>Bacilli</taxon>
        <taxon>Lactobacillales</taxon>
        <taxon>Lactobacillaceae</taxon>
        <taxon>Companilactobacillus</taxon>
    </lineage>
</organism>
<dbReference type="EMBL" id="VDFP01000001">
    <property type="protein sequence ID" value="MQS75020.1"/>
    <property type="molecule type" value="Genomic_DNA"/>
</dbReference>
<keyword evidence="1" id="KW-0732">Signal</keyword>